<gene>
    <name evidence="1" type="ORF">TNCT_736331</name>
</gene>
<dbReference type="AlphaFoldDB" id="A0A8X6JAU3"/>
<protein>
    <submittedName>
        <fullName evidence="1">Uncharacterized protein</fullName>
    </submittedName>
</protein>
<dbReference type="Proteomes" id="UP000887116">
    <property type="component" value="Unassembled WGS sequence"/>
</dbReference>
<dbReference type="EMBL" id="BMAO01015104">
    <property type="protein sequence ID" value="GFQ99390.1"/>
    <property type="molecule type" value="Genomic_DNA"/>
</dbReference>
<evidence type="ECO:0000313" key="1">
    <source>
        <dbReference type="EMBL" id="GFQ99390.1"/>
    </source>
</evidence>
<keyword evidence="2" id="KW-1185">Reference proteome</keyword>
<name>A0A8X6JAU3_TRICU</name>
<organism evidence="1 2">
    <name type="scientific">Trichonephila clavata</name>
    <name type="common">Joro spider</name>
    <name type="synonym">Nephila clavata</name>
    <dbReference type="NCBI Taxonomy" id="2740835"/>
    <lineage>
        <taxon>Eukaryota</taxon>
        <taxon>Metazoa</taxon>
        <taxon>Ecdysozoa</taxon>
        <taxon>Arthropoda</taxon>
        <taxon>Chelicerata</taxon>
        <taxon>Arachnida</taxon>
        <taxon>Araneae</taxon>
        <taxon>Araneomorphae</taxon>
        <taxon>Entelegynae</taxon>
        <taxon>Araneoidea</taxon>
        <taxon>Nephilidae</taxon>
        <taxon>Trichonephila</taxon>
    </lineage>
</organism>
<proteinExistence type="predicted"/>
<comment type="caution">
    <text evidence="1">The sequence shown here is derived from an EMBL/GenBank/DDBJ whole genome shotgun (WGS) entry which is preliminary data.</text>
</comment>
<sequence length="117" mass="13073">MKTALLESHPASTFPWSVPVYSCPRLPADDNSLLTPTWLVMEAVASIPLQHPHPIPPSLFSFLLLCANTEFITSAVAEGLAFVDRCVIGISAGRRRFGLHHVFRFSLWEAQFPHFRS</sequence>
<accession>A0A8X6JAU3</accession>
<reference evidence="1" key="1">
    <citation type="submission" date="2020-07" db="EMBL/GenBank/DDBJ databases">
        <title>Multicomponent nature underlies the extraordinary mechanical properties of spider dragline silk.</title>
        <authorList>
            <person name="Kono N."/>
            <person name="Nakamura H."/>
            <person name="Mori M."/>
            <person name="Yoshida Y."/>
            <person name="Ohtoshi R."/>
            <person name="Malay A.D."/>
            <person name="Moran D.A.P."/>
            <person name="Tomita M."/>
            <person name="Numata K."/>
            <person name="Arakawa K."/>
        </authorList>
    </citation>
    <scope>NUCLEOTIDE SEQUENCE</scope>
</reference>
<evidence type="ECO:0000313" key="2">
    <source>
        <dbReference type="Proteomes" id="UP000887116"/>
    </source>
</evidence>